<evidence type="ECO:0000313" key="10">
    <source>
        <dbReference type="Proteomes" id="UP000323011"/>
    </source>
</evidence>
<keyword evidence="3 7" id="KW-0853">WD repeat</keyword>
<feature type="region of interest" description="Disordered" evidence="8">
    <location>
        <begin position="1"/>
        <end position="28"/>
    </location>
</feature>
<feature type="compositionally biased region" description="Low complexity" evidence="8">
    <location>
        <begin position="56"/>
        <end position="65"/>
    </location>
</feature>
<dbReference type="OMA" id="DLNRATY"/>
<reference evidence="9 10" key="1">
    <citation type="submission" date="2019-07" db="EMBL/GenBank/DDBJ databases">
        <title>Genomes of Cafeteria roenbergensis.</title>
        <authorList>
            <person name="Fischer M.G."/>
            <person name="Hackl T."/>
            <person name="Roman M."/>
        </authorList>
    </citation>
    <scope>NUCLEOTIDE SEQUENCE [LARGE SCALE GENOMIC DNA]</scope>
    <source>
        <strain evidence="9 10">BVI</strain>
    </source>
</reference>
<dbReference type="AlphaFoldDB" id="A0A5A8C792"/>
<feature type="compositionally biased region" description="Basic residues" evidence="8">
    <location>
        <begin position="1"/>
        <end position="11"/>
    </location>
</feature>
<name>A0A5A8C792_CAFRO</name>
<evidence type="ECO:0000256" key="1">
    <source>
        <dbReference type="ARBA" id="ARBA00004604"/>
    </source>
</evidence>
<feature type="region of interest" description="Disordered" evidence="8">
    <location>
        <begin position="124"/>
        <end position="194"/>
    </location>
</feature>
<dbReference type="InterPro" id="IPR001680">
    <property type="entry name" value="WD40_rpt"/>
</dbReference>
<accession>A0A5A8C792</accession>
<dbReference type="EMBL" id="VLTN01000054">
    <property type="protein sequence ID" value="KAA0148379.1"/>
    <property type="molecule type" value="Genomic_DNA"/>
</dbReference>
<evidence type="ECO:0000313" key="9">
    <source>
        <dbReference type="EMBL" id="KAA0148379.1"/>
    </source>
</evidence>
<dbReference type="PANTHER" id="PTHR18359">
    <property type="entry name" value="WD-REPEAT PROTEIN-RELATED"/>
    <property type="match status" value="1"/>
</dbReference>
<evidence type="ECO:0000256" key="2">
    <source>
        <dbReference type="ARBA" id="ARBA00022552"/>
    </source>
</evidence>
<feature type="repeat" description="WD" evidence="7">
    <location>
        <begin position="342"/>
        <end position="376"/>
    </location>
</feature>
<evidence type="ECO:0000256" key="8">
    <source>
        <dbReference type="SAM" id="MobiDB-lite"/>
    </source>
</evidence>
<dbReference type="InterPro" id="IPR015943">
    <property type="entry name" value="WD40/YVTN_repeat-like_dom_sf"/>
</dbReference>
<keyword evidence="2" id="KW-0698">rRNA processing</keyword>
<sequence length="565" mass="59124">MSGRRGSKPRAARIVSKSKRAEEAEREHGLERLVFGRAANEAGTGAAIGEATAVGAGAAAGAGRASSKKGKRAGKRPRPSAAWVDEDDDAVAVSLAGTNRLRKLRTDEEDDVVDGAEYQRRLRSRLVEGQSSTDWAALPEDRRRAGSGSGSDSDDDGDDATGLGAGAGGATRSEGLRRRLERSTAPVTVGSGALPSGRVSIRRVRDANAKETAKGVVSALQFHPTGALLMAASMDNRIRFFEADGSRNRKVAAVHFPDMPVMDARLSGDGMMAFAVGRRPHYYTYDIPSATATRVPRLEGRADASLESFAVSPQPGASLLAFLVKDGDIVLASTATRQPVGVVRASAPARAAAFTADGRSLVSSGDDGMVHVWDLRMQRLRGRFVDEGMQATSSLALAPGGEALAVGSDAGIVNVYDWSAVDRCLPENTHSISATSSSRSQAPAAAAAAAAGVAERETAAGPAASSISRAATLAPSKVLTQLSTRISDVVYNHDGSILAMASHTLRDKLRLVHASSMTVFGNWPTARTPLHFVNSLAFSPTGDRLAIGNDRGRVLLLKLDHFAQA</sequence>
<evidence type="ECO:0000256" key="3">
    <source>
        <dbReference type="ARBA" id="ARBA00022574"/>
    </source>
</evidence>
<protein>
    <submittedName>
        <fullName evidence="9">Uncharacterized protein</fullName>
    </submittedName>
</protein>
<keyword evidence="5" id="KW-0539">Nucleus</keyword>
<gene>
    <name evidence="9" type="ORF">FNF29_06766</name>
</gene>
<dbReference type="PROSITE" id="PS50082">
    <property type="entry name" value="WD_REPEATS_2"/>
    <property type="match status" value="1"/>
</dbReference>
<evidence type="ECO:0000256" key="7">
    <source>
        <dbReference type="PROSITE-ProRule" id="PRU00221"/>
    </source>
</evidence>
<comment type="subcellular location">
    <subcellularLocation>
        <location evidence="1">Nucleus</location>
        <location evidence="1">Nucleolus</location>
    </subcellularLocation>
</comment>
<comment type="caution">
    <text evidence="9">The sequence shown here is derived from an EMBL/GenBank/DDBJ whole genome shotgun (WGS) entry which is preliminary data.</text>
</comment>
<dbReference type="PROSITE" id="PS00678">
    <property type="entry name" value="WD_REPEATS_1"/>
    <property type="match status" value="1"/>
</dbReference>
<evidence type="ECO:0000256" key="6">
    <source>
        <dbReference type="ARBA" id="ARBA00025767"/>
    </source>
</evidence>
<dbReference type="PROSITE" id="PS50294">
    <property type="entry name" value="WD_REPEATS_REGION"/>
    <property type="match status" value="1"/>
</dbReference>
<dbReference type="GO" id="GO:0032040">
    <property type="term" value="C:small-subunit processome"/>
    <property type="evidence" value="ECO:0007669"/>
    <property type="project" value="TreeGrafter"/>
</dbReference>
<evidence type="ECO:0000256" key="4">
    <source>
        <dbReference type="ARBA" id="ARBA00022737"/>
    </source>
</evidence>
<dbReference type="Proteomes" id="UP000323011">
    <property type="component" value="Unassembled WGS sequence"/>
</dbReference>
<dbReference type="PANTHER" id="PTHR18359:SF0">
    <property type="entry name" value="U3 SMALL NUCLEOLAR RNA-ASSOCIATED PROTEIN 18 HOMOLOG"/>
    <property type="match status" value="1"/>
</dbReference>
<keyword evidence="4" id="KW-0677">Repeat</keyword>
<dbReference type="Pfam" id="PF00400">
    <property type="entry name" value="WD40"/>
    <property type="match status" value="2"/>
</dbReference>
<dbReference type="InterPro" id="IPR045161">
    <property type="entry name" value="Utp18"/>
</dbReference>
<dbReference type="GO" id="GO:0034388">
    <property type="term" value="C:Pwp2p-containing subcomplex of 90S preribosome"/>
    <property type="evidence" value="ECO:0007669"/>
    <property type="project" value="TreeGrafter"/>
</dbReference>
<dbReference type="SMART" id="SM00320">
    <property type="entry name" value="WD40"/>
    <property type="match status" value="4"/>
</dbReference>
<keyword evidence="10" id="KW-1185">Reference proteome</keyword>
<dbReference type="InterPro" id="IPR019775">
    <property type="entry name" value="WD40_repeat_CS"/>
</dbReference>
<feature type="compositionally biased region" description="Basic and acidic residues" evidence="8">
    <location>
        <begin position="19"/>
        <end position="28"/>
    </location>
</feature>
<feature type="compositionally biased region" description="Basic residues" evidence="8">
    <location>
        <begin position="66"/>
        <end position="78"/>
    </location>
</feature>
<evidence type="ECO:0000256" key="5">
    <source>
        <dbReference type="ARBA" id="ARBA00023242"/>
    </source>
</evidence>
<proteinExistence type="inferred from homology"/>
<feature type="region of interest" description="Disordered" evidence="8">
    <location>
        <begin position="56"/>
        <end position="89"/>
    </location>
</feature>
<comment type="similarity">
    <text evidence="6">Belongs to the WD repeat UTP18 family.</text>
</comment>
<dbReference type="InterPro" id="IPR036322">
    <property type="entry name" value="WD40_repeat_dom_sf"/>
</dbReference>
<dbReference type="GO" id="GO:0006364">
    <property type="term" value="P:rRNA processing"/>
    <property type="evidence" value="ECO:0007669"/>
    <property type="project" value="UniProtKB-KW"/>
</dbReference>
<organism evidence="9 10">
    <name type="scientific">Cafeteria roenbergensis</name>
    <name type="common">Marine flagellate</name>
    <dbReference type="NCBI Taxonomy" id="33653"/>
    <lineage>
        <taxon>Eukaryota</taxon>
        <taxon>Sar</taxon>
        <taxon>Stramenopiles</taxon>
        <taxon>Bigyra</taxon>
        <taxon>Opalozoa</taxon>
        <taxon>Bicosoecida</taxon>
        <taxon>Cafeteriaceae</taxon>
        <taxon>Cafeteria</taxon>
    </lineage>
</organism>
<dbReference type="Gene3D" id="2.130.10.10">
    <property type="entry name" value="YVTN repeat-like/Quinoprotein amine dehydrogenase"/>
    <property type="match status" value="1"/>
</dbReference>
<dbReference type="SUPFAM" id="SSF50978">
    <property type="entry name" value="WD40 repeat-like"/>
    <property type="match status" value="1"/>
</dbReference>